<sequence length="58" mass="6921">MKKCSTMDLDFIISKSYYLQELLLNLPEARLKEVLISPRREIVENLKKHLRIMAEMNN</sequence>
<protein>
    <submittedName>
        <fullName evidence="1">Uncharacterized protein</fullName>
    </submittedName>
</protein>
<comment type="caution">
    <text evidence="1">The sequence shown here is derived from an EMBL/GenBank/DDBJ whole genome shotgun (WGS) entry which is preliminary data.</text>
</comment>
<proteinExistence type="predicted"/>
<reference evidence="1 2" key="1">
    <citation type="submission" date="2018-07" db="EMBL/GenBank/DDBJ databases">
        <title>Freshwater and sediment microbial communities from various areas in North America, analyzing microbe dynamics in response to fracking.</title>
        <authorList>
            <person name="Lamendella R."/>
        </authorList>
    </citation>
    <scope>NUCLEOTIDE SEQUENCE [LARGE SCALE GENOMIC DNA]</scope>
    <source>
        <strain evidence="1 2">160A</strain>
    </source>
</reference>
<name>A0A368UKB6_9BACT</name>
<dbReference type="Proteomes" id="UP000252733">
    <property type="component" value="Unassembled WGS sequence"/>
</dbReference>
<organism evidence="1 2">
    <name type="scientific">Marinilabilia salmonicolor</name>
    <dbReference type="NCBI Taxonomy" id="989"/>
    <lineage>
        <taxon>Bacteria</taxon>
        <taxon>Pseudomonadati</taxon>
        <taxon>Bacteroidota</taxon>
        <taxon>Bacteroidia</taxon>
        <taxon>Marinilabiliales</taxon>
        <taxon>Marinilabiliaceae</taxon>
        <taxon>Marinilabilia</taxon>
    </lineage>
</organism>
<dbReference type="AlphaFoldDB" id="A0A368UKB6"/>
<accession>A0A368UKB6</accession>
<gene>
    <name evidence="1" type="ORF">DFO77_13124</name>
</gene>
<dbReference type="EMBL" id="QPIZ01000031">
    <property type="protein sequence ID" value="RCW29123.1"/>
    <property type="molecule type" value="Genomic_DNA"/>
</dbReference>
<evidence type="ECO:0000313" key="1">
    <source>
        <dbReference type="EMBL" id="RCW29123.1"/>
    </source>
</evidence>
<evidence type="ECO:0000313" key="2">
    <source>
        <dbReference type="Proteomes" id="UP000252733"/>
    </source>
</evidence>
<keyword evidence="2" id="KW-1185">Reference proteome</keyword>